<dbReference type="GO" id="GO:0005886">
    <property type="term" value="C:plasma membrane"/>
    <property type="evidence" value="ECO:0007669"/>
    <property type="project" value="UniProtKB-SubCell"/>
</dbReference>
<evidence type="ECO:0000256" key="1">
    <source>
        <dbReference type="ARBA" id="ARBA00004651"/>
    </source>
</evidence>
<evidence type="ECO:0000256" key="2">
    <source>
        <dbReference type="ARBA" id="ARBA00006236"/>
    </source>
</evidence>
<dbReference type="PANTHER" id="PTHR42718">
    <property type="entry name" value="MAJOR FACILITATOR SUPERFAMILY MULTIDRUG TRANSPORTER MFSC"/>
    <property type="match status" value="1"/>
</dbReference>
<feature type="transmembrane region" description="Helical" evidence="8">
    <location>
        <begin position="130"/>
        <end position="154"/>
    </location>
</feature>
<feature type="transmembrane region" description="Helical" evidence="8">
    <location>
        <begin position="44"/>
        <end position="60"/>
    </location>
</feature>
<dbReference type="Gene3D" id="1.20.1720.10">
    <property type="entry name" value="Multidrug resistance protein D"/>
    <property type="match status" value="1"/>
</dbReference>
<evidence type="ECO:0000256" key="8">
    <source>
        <dbReference type="RuleBase" id="RU365088"/>
    </source>
</evidence>
<dbReference type="PROSITE" id="PS50850">
    <property type="entry name" value="MFS"/>
    <property type="match status" value="1"/>
</dbReference>
<keyword evidence="7 8" id="KW-0472">Membrane</keyword>
<reference evidence="10 11" key="1">
    <citation type="submission" date="2019-06" db="EMBL/GenBank/DDBJ databases">
        <title>A novel bacterium of genus Amaricoccus, isolated from marine sediment.</title>
        <authorList>
            <person name="Huang H."/>
            <person name="Mo K."/>
            <person name="Hu Y."/>
        </authorList>
    </citation>
    <scope>NUCLEOTIDE SEQUENCE [LARGE SCALE GENOMIC DNA]</scope>
    <source>
        <strain evidence="10 11">HB172011</strain>
    </source>
</reference>
<protein>
    <recommendedName>
        <fullName evidence="8">Bcr/CflA family efflux transporter</fullName>
    </recommendedName>
</protein>
<keyword evidence="4" id="KW-1003">Cell membrane</keyword>
<dbReference type="CDD" id="cd17320">
    <property type="entry name" value="MFS_MdfA_MDR_like"/>
    <property type="match status" value="1"/>
</dbReference>
<comment type="caution">
    <text evidence="8">Lacks conserved residue(s) required for the propagation of feature annotation.</text>
</comment>
<name>A0A501WWV8_9RHOB</name>
<dbReference type="OrthoDB" id="9800416at2"/>
<evidence type="ECO:0000256" key="7">
    <source>
        <dbReference type="ARBA" id="ARBA00023136"/>
    </source>
</evidence>
<feature type="transmembrane region" description="Helical" evidence="8">
    <location>
        <begin position="72"/>
        <end position="91"/>
    </location>
</feature>
<sequence length="397" mass="41086">MSPRRVSAIGALLTAIGPVSMSIYTPAMPEIVRAFDTTEAAVKMTLTLYFGGFACAQLIAGPLSDALGRRPVTFLFMAIYFAASLVALWAPGVGVLMAARLAQGIGAAGGVIIARAVVRDLFSGEESSKILNVIGIILSAGPAIAPTLGGLLLTGFGWRSIFATMAGIGLMVIGVTAVFMRETVRGPRRGPRLGAIARTYLEILREPRFLTATTVIAGALGALYAQATFLPFILMHRVGLTPAEFGLGMLMQSGSYFAASLVARPLMARVGAERLVGPGVLCCAAGGLGLTLLLFWEPSFARVMGPVAISAFGIGFVMPAMMTAAMAPFPKAGGAAASMMGFIQMGSGLVAGSLGAMMGDPVLAMGTVIPAMGLICCLAYLAHRRRLRAEGPPLARR</sequence>
<feature type="transmembrane region" description="Helical" evidence="8">
    <location>
        <begin position="97"/>
        <end position="118"/>
    </location>
</feature>
<dbReference type="InterPro" id="IPR004812">
    <property type="entry name" value="Efflux_drug-R_Bcr/CmlA"/>
</dbReference>
<dbReference type="Pfam" id="PF07690">
    <property type="entry name" value="MFS_1"/>
    <property type="match status" value="1"/>
</dbReference>
<feature type="transmembrane region" description="Helical" evidence="8">
    <location>
        <begin position="275"/>
        <end position="296"/>
    </location>
</feature>
<feature type="transmembrane region" description="Helical" evidence="8">
    <location>
        <begin position="308"/>
        <end position="329"/>
    </location>
</feature>
<evidence type="ECO:0000256" key="6">
    <source>
        <dbReference type="ARBA" id="ARBA00022989"/>
    </source>
</evidence>
<proteinExistence type="inferred from homology"/>
<feature type="transmembrane region" description="Helical" evidence="8">
    <location>
        <begin position="336"/>
        <end position="356"/>
    </location>
</feature>
<dbReference type="PANTHER" id="PTHR42718:SF9">
    <property type="entry name" value="MAJOR FACILITATOR SUPERFAMILY MULTIDRUG TRANSPORTER MFSC"/>
    <property type="match status" value="1"/>
</dbReference>
<feature type="transmembrane region" description="Helical" evidence="8">
    <location>
        <begin position="209"/>
        <end position="233"/>
    </location>
</feature>
<comment type="similarity">
    <text evidence="2 8">Belongs to the major facilitator superfamily. Bcr/CmlA family.</text>
</comment>
<dbReference type="GO" id="GO:0042910">
    <property type="term" value="F:xenobiotic transmembrane transporter activity"/>
    <property type="evidence" value="ECO:0007669"/>
    <property type="project" value="InterPro"/>
</dbReference>
<evidence type="ECO:0000256" key="5">
    <source>
        <dbReference type="ARBA" id="ARBA00022692"/>
    </source>
</evidence>
<keyword evidence="3 8" id="KW-0813">Transport</keyword>
<evidence type="ECO:0000313" key="11">
    <source>
        <dbReference type="Proteomes" id="UP000319255"/>
    </source>
</evidence>
<dbReference type="InterPro" id="IPR020846">
    <property type="entry name" value="MFS_dom"/>
</dbReference>
<evidence type="ECO:0000256" key="3">
    <source>
        <dbReference type="ARBA" id="ARBA00022448"/>
    </source>
</evidence>
<feature type="domain" description="Major facilitator superfamily (MFS) profile" evidence="9">
    <location>
        <begin position="3"/>
        <end position="385"/>
    </location>
</feature>
<dbReference type="NCBIfam" id="TIGR00710">
    <property type="entry name" value="efflux_Bcr_CflA"/>
    <property type="match status" value="1"/>
</dbReference>
<feature type="transmembrane region" description="Helical" evidence="8">
    <location>
        <begin position="245"/>
        <end position="263"/>
    </location>
</feature>
<keyword evidence="11" id="KW-1185">Reference proteome</keyword>
<keyword evidence="6 8" id="KW-1133">Transmembrane helix</keyword>
<evidence type="ECO:0000259" key="9">
    <source>
        <dbReference type="PROSITE" id="PS50850"/>
    </source>
</evidence>
<accession>A0A501WWV8</accession>
<organism evidence="10 11">
    <name type="scientific">Amaricoccus solimangrovi</name>
    <dbReference type="NCBI Taxonomy" id="2589815"/>
    <lineage>
        <taxon>Bacteria</taxon>
        <taxon>Pseudomonadati</taxon>
        <taxon>Pseudomonadota</taxon>
        <taxon>Alphaproteobacteria</taxon>
        <taxon>Rhodobacterales</taxon>
        <taxon>Paracoccaceae</taxon>
        <taxon>Amaricoccus</taxon>
    </lineage>
</organism>
<keyword evidence="5 8" id="KW-0812">Transmembrane</keyword>
<dbReference type="GO" id="GO:1990961">
    <property type="term" value="P:xenobiotic detoxification by transmembrane export across the plasma membrane"/>
    <property type="evidence" value="ECO:0007669"/>
    <property type="project" value="InterPro"/>
</dbReference>
<feature type="transmembrane region" description="Helical" evidence="8">
    <location>
        <begin position="160"/>
        <end position="180"/>
    </location>
</feature>
<evidence type="ECO:0000256" key="4">
    <source>
        <dbReference type="ARBA" id="ARBA00022475"/>
    </source>
</evidence>
<dbReference type="AlphaFoldDB" id="A0A501WWV8"/>
<evidence type="ECO:0000313" key="10">
    <source>
        <dbReference type="EMBL" id="TPE53958.1"/>
    </source>
</evidence>
<dbReference type="Proteomes" id="UP000319255">
    <property type="component" value="Unassembled WGS sequence"/>
</dbReference>
<comment type="caution">
    <text evidence="10">The sequence shown here is derived from an EMBL/GenBank/DDBJ whole genome shotgun (WGS) entry which is preliminary data.</text>
</comment>
<dbReference type="InterPro" id="IPR036259">
    <property type="entry name" value="MFS_trans_sf"/>
</dbReference>
<dbReference type="InterPro" id="IPR011701">
    <property type="entry name" value="MFS"/>
</dbReference>
<dbReference type="SUPFAM" id="SSF103473">
    <property type="entry name" value="MFS general substrate transporter"/>
    <property type="match status" value="1"/>
</dbReference>
<keyword evidence="8" id="KW-0997">Cell inner membrane</keyword>
<gene>
    <name evidence="10" type="ORF">FJM51_02330</name>
</gene>
<comment type="subcellular location">
    <subcellularLocation>
        <location evidence="8">Cell inner membrane</location>
        <topology evidence="8">Multi-pass membrane protein</topology>
    </subcellularLocation>
    <subcellularLocation>
        <location evidence="1">Cell membrane</location>
        <topology evidence="1">Multi-pass membrane protein</topology>
    </subcellularLocation>
</comment>
<feature type="transmembrane region" description="Helical" evidence="8">
    <location>
        <begin position="362"/>
        <end position="382"/>
    </location>
</feature>
<dbReference type="EMBL" id="VFRP01000001">
    <property type="protein sequence ID" value="TPE53958.1"/>
    <property type="molecule type" value="Genomic_DNA"/>
</dbReference>